<gene>
    <name evidence="14" type="ORF">GCM10022242_23560</name>
</gene>
<evidence type="ECO:0000256" key="10">
    <source>
        <dbReference type="ARBA" id="ARBA00033171"/>
    </source>
</evidence>
<dbReference type="PANTHER" id="PTHR31528">
    <property type="entry name" value="4-AMINO-5-HYDROXYMETHYL-2-METHYLPYRIMIDINE PHOSPHATE SYNTHASE THI11-RELATED"/>
    <property type="match status" value="1"/>
</dbReference>
<evidence type="ECO:0000256" key="1">
    <source>
        <dbReference type="ARBA" id="ARBA00003469"/>
    </source>
</evidence>
<evidence type="ECO:0000259" key="13">
    <source>
        <dbReference type="Pfam" id="PF09084"/>
    </source>
</evidence>
<name>A0ABP7ILG9_9ACTN</name>
<dbReference type="InterPro" id="IPR027939">
    <property type="entry name" value="NMT1/THI5"/>
</dbReference>
<reference evidence="15" key="1">
    <citation type="journal article" date="2019" name="Int. J. Syst. Evol. Microbiol.">
        <title>The Global Catalogue of Microorganisms (GCM) 10K type strain sequencing project: providing services to taxonomists for standard genome sequencing and annotation.</title>
        <authorList>
            <consortium name="The Broad Institute Genomics Platform"/>
            <consortium name="The Broad Institute Genome Sequencing Center for Infectious Disease"/>
            <person name="Wu L."/>
            <person name="Ma J."/>
        </authorList>
    </citation>
    <scope>NUCLEOTIDE SEQUENCE [LARGE SCALE GENOMIC DNA]</scope>
    <source>
        <strain evidence="15">JCM 16953</strain>
    </source>
</reference>
<evidence type="ECO:0000256" key="8">
    <source>
        <dbReference type="ARBA" id="ARBA00022977"/>
    </source>
</evidence>
<evidence type="ECO:0000256" key="5">
    <source>
        <dbReference type="ARBA" id="ARBA00022679"/>
    </source>
</evidence>
<comment type="function">
    <text evidence="1">Responsible for the formation of the pyrimidine heterocycle in the thiamine biosynthesis pathway. Catalyzes the formation of hydroxymethylpyrimidine phosphate (HMP-P) from histidine and pyridoxal phosphate (PLP). The protein uses PLP and the active site histidine to form HMP-P, generating an inactive enzyme. The enzyme can only undergo a single turnover, which suggests it is a suicide enzyme.</text>
</comment>
<dbReference type="RefSeq" id="WP_344775586.1">
    <property type="nucleotide sequence ID" value="NZ_BAABAH010000007.1"/>
</dbReference>
<keyword evidence="12" id="KW-0732">Signal</keyword>
<evidence type="ECO:0000256" key="6">
    <source>
        <dbReference type="ARBA" id="ARBA00022723"/>
    </source>
</evidence>
<evidence type="ECO:0000313" key="15">
    <source>
        <dbReference type="Proteomes" id="UP001501821"/>
    </source>
</evidence>
<dbReference type="EMBL" id="BAABAH010000007">
    <property type="protein sequence ID" value="GAA3821183.1"/>
    <property type="molecule type" value="Genomic_DNA"/>
</dbReference>
<comment type="caution">
    <text evidence="14">The sequence shown here is derived from an EMBL/GenBank/DDBJ whole genome shotgun (WGS) entry which is preliminary data.</text>
</comment>
<organism evidence="14 15">
    <name type="scientific">Nocardioides panacisoli</name>
    <dbReference type="NCBI Taxonomy" id="627624"/>
    <lineage>
        <taxon>Bacteria</taxon>
        <taxon>Bacillati</taxon>
        <taxon>Actinomycetota</taxon>
        <taxon>Actinomycetes</taxon>
        <taxon>Propionibacteriales</taxon>
        <taxon>Nocardioidaceae</taxon>
        <taxon>Nocardioides</taxon>
    </lineage>
</organism>
<sequence>MQRTGVRKLAAAAAVSALTLAGLAACGDDSGGDSSSGSSDLTKVTLQLQWVTQAQFAGYIEALAQGYYEDQGLDVDIVPAGTDTVPQLTVDDGGSADYAIAWTPKALQSREQGANITNIGQVFQRSGTLQISFKDSGINSVADLKGKNVGSWGFGNEFELYAGMTKAGLDPAKDVKVVQQAFDMNGFLNGDIDAAQAMIYNEYAQVLEATNPDTGDLYTPDDLNVINWNDEGTAMLQDAIWANTTKLQDPDYQKTTVAFLTASYQGWIACAQDPEQCRDDVVAAGSELGASHQLWQMNEVNQLIWPSPDGIGMMDPDAWKQTVQVALTTQNGDGDTVITKDPDADAYTTDYTEQALENLKGMGLDTTGADYQPIDVTLEEGGK</sequence>
<evidence type="ECO:0000256" key="4">
    <source>
        <dbReference type="ARBA" id="ARBA00011738"/>
    </source>
</evidence>
<keyword evidence="15" id="KW-1185">Reference proteome</keyword>
<keyword evidence="7" id="KW-0663">Pyridoxal phosphate</keyword>
<protein>
    <recommendedName>
        <fullName evidence="10">Thiamine pyrimidine synthase</fullName>
    </recommendedName>
</protein>
<feature type="chain" id="PRO_5045313250" description="Thiamine pyrimidine synthase" evidence="12">
    <location>
        <begin position="25"/>
        <end position="383"/>
    </location>
</feature>
<keyword evidence="6" id="KW-0479">Metal-binding</keyword>
<keyword evidence="8" id="KW-0784">Thiamine biosynthesis</keyword>
<comment type="similarity">
    <text evidence="3">Belongs to the NMT1/THI5 family.</text>
</comment>
<dbReference type="Proteomes" id="UP001501821">
    <property type="component" value="Unassembled WGS sequence"/>
</dbReference>
<evidence type="ECO:0000256" key="2">
    <source>
        <dbReference type="ARBA" id="ARBA00004948"/>
    </source>
</evidence>
<evidence type="ECO:0000256" key="7">
    <source>
        <dbReference type="ARBA" id="ARBA00022898"/>
    </source>
</evidence>
<feature type="domain" description="SsuA/THI5-like" evidence="13">
    <location>
        <begin position="54"/>
        <end position="276"/>
    </location>
</feature>
<dbReference type="PANTHER" id="PTHR31528:SF1">
    <property type="entry name" value="4-AMINO-5-HYDROXYMETHYL-2-METHYLPYRIMIDINE PHOSPHATE SYNTHASE THI11-RELATED"/>
    <property type="match status" value="1"/>
</dbReference>
<dbReference type="PROSITE" id="PS51257">
    <property type="entry name" value="PROKAR_LIPOPROTEIN"/>
    <property type="match status" value="1"/>
</dbReference>
<evidence type="ECO:0000256" key="11">
    <source>
        <dbReference type="ARBA" id="ARBA00048179"/>
    </source>
</evidence>
<dbReference type="Gene3D" id="3.40.190.10">
    <property type="entry name" value="Periplasmic binding protein-like II"/>
    <property type="match status" value="2"/>
</dbReference>
<comment type="catalytic activity">
    <reaction evidence="11">
        <text>N(6)-(pyridoxal phosphate)-L-lysyl-[4-amino-5-hydroxymethyl-2-methylpyrimidine phosphate synthase] + L-histidyl-[4-amino-5-hydroxymethyl-2-methylpyrimidine phosphate synthase] + 2 Fe(3+) + 4 H2O = L-lysyl-[4-amino-5-hydroxymethyl-2-methylpyrimidine phosphate synthase] + (2S)-2-amino-5-hydroxy-4-oxopentanoyl-[4-amino-5-hydroxymethyl-2-methylpyrimidine phosphate synthase] + 4-amino-2-methyl-5-(phosphooxymethyl)pyrimidine + 3-oxopropanoate + 2 Fe(2+) + 2 H(+)</text>
        <dbReference type="Rhea" id="RHEA:65756"/>
        <dbReference type="Rhea" id="RHEA-COMP:16892"/>
        <dbReference type="Rhea" id="RHEA-COMP:16893"/>
        <dbReference type="Rhea" id="RHEA-COMP:16894"/>
        <dbReference type="Rhea" id="RHEA-COMP:16895"/>
        <dbReference type="ChEBI" id="CHEBI:15377"/>
        <dbReference type="ChEBI" id="CHEBI:15378"/>
        <dbReference type="ChEBI" id="CHEBI:29033"/>
        <dbReference type="ChEBI" id="CHEBI:29034"/>
        <dbReference type="ChEBI" id="CHEBI:29969"/>
        <dbReference type="ChEBI" id="CHEBI:29979"/>
        <dbReference type="ChEBI" id="CHEBI:33190"/>
        <dbReference type="ChEBI" id="CHEBI:58354"/>
        <dbReference type="ChEBI" id="CHEBI:143915"/>
        <dbReference type="ChEBI" id="CHEBI:157692"/>
    </reaction>
    <physiologicalReaction direction="left-to-right" evidence="11">
        <dbReference type="Rhea" id="RHEA:65757"/>
    </physiologicalReaction>
</comment>
<evidence type="ECO:0000256" key="12">
    <source>
        <dbReference type="SAM" id="SignalP"/>
    </source>
</evidence>
<evidence type="ECO:0000313" key="14">
    <source>
        <dbReference type="EMBL" id="GAA3821183.1"/>
    </source>
</evidence>
<dbReference type="InterPro" id="IPR015168">
    <property type="entry name" value="SsuA/THI5"/>
</dbReference>
<feature type="signal peptide" evidence="12">
    <location>
        <begin position="1"/>
        <end position="24"/>
    </location>
</feature>
<dbReference type="Pfam" id="PF09084">
    <property type="entry name" value="NMT1"/>
    <property type="match status" value="1"/>
</dbReference>
<evidence type="ECO:0000256" key="3">
    <source>
        <dbReference type="ARBA" id="ARBA00009406"/>
    </source>
</evidence>
<keyword evidence="9" id="KW-0408">Iron</keyword>
<comment type="subunit">
    <text evidence="4">Homodimer.</text>
</comment>
<keyword evidence="5" id="KW-0808">Transferase</keyword>
<proteinExistence type="inferred from homology"/>
<dbReference type="SUPFAM" id="SSF53850">
    <property type="entry name" value="Periplasmic binding protein-like II"/>
    <property type="match status" value="1"/>
</dbReference>
<accession>A0ABP7ILG9</accession>
<comment type="pathway">
    <text evidence="2">Cofactor biosynthesis; thiamine diphosphate biosynthesis.</text>
</comment>
<evidence type="ECO:0000256" key="9">
    <source>
        <dbReference type="ARBA" id="ARBA00023004"/>
    </source>
</evidence>